<evidence type="ECO:0000256" key="6">
    <source>
        <dbReference type="ARBA" id="ARBA00038095"/>
    </source>
</evidence>
<dbReference type="AlphaFoldDB" id="A0AA37WKT8"/>
<evidence type="ECO:0000256" key="10">
    <source>
        <dbReference type="ARBA" id="ARBA00047785"/>
    </source>
</evidence>
<comment type="function">
    <text evidence="9">Catalyzes the first step in the biosynthesis of ornithine lipids, which are phosphorus-free membrane lipids. Catalyzes the 3-hydroxyacyl-acyl carrier protein-dependent acylation of ornithine to form lyso-ornithine lipid (LOL).</text>
</comment>
<evidence type="ECO:0000256" key="5">
    <source>
        <dbReference type="ARBA" id="ARBA00023315"/>
    </source>
</evidence>
<dbReference type="SUPFAM" id="SSF55729">
    <property type="entry name" value="Acyl-CoA N-acyltransferases (Nat)"/>
    <property type="match status" value="1"/>
</dbReference>
<dbReference type="EC" id="2.3.2.30" evidence="7"/>
<name>A0AA37WKT8_9ALTE</name>
<protein>
    <recommendedName>
        <fullName evidence="8">L-ornithine N(alpha)-acyltransferase</fullName>
        <ecNumber evidence="7">2.3.2.30</ecNumber>
    </recommendedName>
</protein>
<dbReference type="GO" id="GO:0043810">
    <property type="term" value="F:ornithine-acyl [acyl carrier protein] N-acyltransferase activity"/>
    <property type="evidence" value="ECO:0007669"/>
    <property type="project" value="UniProtKB-EC"/>
</dbReference>
<evidence type="ECO:0000256" key="3">
    <source>
        <dbReference type="ARBA" id="ARBA00022679"/>
    </source>
</evidence>
<dbReference type="RefSeq" id="WP_284218200.1">
    <property type="nucleotide sequence ID" value="NZ_BSOT01000006.1"/>
</dbReference>
<evidence type="ECO:0000256" key="8">
    <source>
        <dbReference type="ARBA" id="ARBA00039866"/>
    </source>
</evidence>
<dbReference type="InterPro" id="IPR016181">
    <property type="entry name" value="Acyl_CoA_acyltransferase"/>
</dbReference>
<dbReference type="PANTHER" id="PTHR37323">
    <property type="entry name" value="GCN5-RELATED N-ACETYLTRANSFERASE"/>
    <property type="match status" value="1"/>
</dbReference>
<evidence type="ECO:0000313" key="13">
    <source>
        <dbReference type="Proteomes" id="UP001156601"/>
    </source>
</evidence>
<gene>
    <name evidence="12" type="ORF">GCM10007852_27770</name>
</gene>
<accession>A0AA37WKT8</accession>
<evidence type="ECO:0000256" key="9">
    <source>
        <dbReference type="ARBA" id="ARBA00045724"/>
    </source>
</evidence>
<keyword evidence="2" id="KW-0444">Lipid biosynthesis</keyword>
<keyword evidence="3" id="KW-0808">Transferase</keyword>
<comment type="similarity">
    <text evidence="6">Belongs to the acetyltransferase family. OlsB subfamily.</text>
</comment>
<dbReference type="InterPro" id="IPR052351">
    <property type="entry name" value="Ornithine_N-alpha-AT"/>
</dbReference>
<dbReference type="Pfam" id="PF13444">
    <property type="entry name" value="Acetyltransf_5"/>
    <property type="match status" value="1"/>
</dbReference>
<dbReference type="Gene3D" id="3.40.630.30">
    <property type="match status" value="1"/>
</dbReference>
<evidence type="ECO:0000259" key="11">
    <source>
        <dbReference type="Pfam" id="PF19576"/>
    </source>
</evidence>
<proteinExistence type="inferred from homology"/>
<dbReference type="GO" id="GO:0006629">
    <property type="term" value="P:lipid metabolic process"/>
    <property type="evidence" value="ECO:0007669"/>
    <property type="project" value="UniProtKB-KW"/>
</dbReference>
<dbReference type="InterPro" id="IPR045746">
    <property type="entry name" value="ACT14924-like_Acyltransf_dom"/>
</dbReference>
<dbReference type="Pfam" id="PF19576">
    <property type="entry name" value="Acyltransf_2"/>
    <property type="match status" value="1"/>
</dbReference>
<organism evidence="12 13">
    <name type="scientific">Agaribacter marinus</name>
    <dbReference type="NCBI Taxonomy" id="1431249"/>
    <lineage>
        <taxon>Bacteria</taxon>
        <taxon>Pseudomonadati</taxon>
        <taxon>Pseudomonadota</taxon>
        <taxon>Gammaproteobacteria</taxon>
        <taxon>Alteromonadales</taxon>
        <taxon>Alteromonadaceae</taxon>
        <taxon>Agaribacter</taxon>
    </lineage>
</organism>
<comment type="pathway">
    <text evidence="1">Lipid metabolism.</text>
</comment>
<dbReference type="SUPFAM" id="SSF69593">
    <property type="entry name" value="Glycerol-3-phosphate (1)-acyltransferase"/>
    <property type="match status" value="1"/>
</dbReference>
<dbReference type="PANTHER" id="PTHR37323:SF1">
    <property type="entry name" value="L-ORNITHINE N(ALPHA)-ACYLTRANSFERASE"/>
    <property type="match status" value="1"/>
</dbReference>
<keyword evidence="4" id="KW-0443">Lipid metabolism</keyword>
<reference evidence="12" key="1">
    <citation type="journal article" date="2014" name="Int. J. Syst. Evol. Microbiol.">
        <title>Complete genome sequence of Corynebacterium casei LMG S-19264T (=DSM 44701T), isolated from a smear-ripened cheese.</title>
        <authorList>
            <consortium name="US DOE Joint Genome Institute (JGI-PGF)"/>
            <person name="Walter F."/>
            <person name="Albersmeier A."/>
            <person name="Kalinowski J."/>
            <person name="Ruckert C."/>
        </authorList>
    </citation>
    <scope>NUCLEOTIDE SEQUENCE</scope>
    <source>
        <strain evidence="12">NBRC 110023</strain>
    </source>
</reference>
<comment type="caution">
    <text evidence="12">The sequence shown here is derived from an EMBL/GenBank/DDBJ whole genome shotgun (WGS) entry which is preliminary data.</text>
</comment>
<reference evidence="12" key="2">
    <citation type="submission" date="2023-01" db="EMBL/GenBank/DDBJ databases">
        <title>Draft genome sequence of Agaribacter marinus strain NBRC 110023.</title>
        <authorList>
            <person name="Sun Q."/>
            <person name="Mori K."/>
        </authorList>
    </citation>
    <scope>NUCLEOTIDE SEQUENCE</scope>
    <source>
        <strain evidence="12">NBRC 110023</strain>
    </source>
</reference>
<evidence type="ECO:0000256" key="1">
    <source>
        <dbReference type="ARBA" id="ARBA00005189"/>
    </source>
</evidence>
<evidence type="ECO:0000256" key="7">
    <source>
        <dbReference type="ARBA" id="ARBA00039058"/>
    </source>
</evidence>
<keyword evidence="13" id="KW-1185">Reference proteome</keyword>
<sequence>MHQQISILNLVERPSALTKFGVWLMDKVMGVAKMNSLYHQHKMCGLSKEAFSDKLFELLALELEGIAELQNRIPKDGPVVIASNHPFGGIEGVVLARAIGEVRPDIKVLANKGLGIFSELTDFFIFTNPLSANDPKNAPSLRQCIAHVKNGNSLLIFPAGRVSHFDHEDGRLVEHDWNKIVGKLAGIADSAYLPVFVSGKNSDWFYRIEKVYFKLRMFLLGRELLNKQGNKIQIAAGLPVPQKLLKTGNNDAKADLCRALSYAQDASWHYEWPEDAIVENKPLADPINRQTIQDEIDALPNEQHLVSFKSYDVYYGYQSQIPMIVTEIARLRELVFREHNEGSGEPIDTDNFDATYTHLFIVNRNDGQIIGAYRMGQTDILQEKYGREGLYLNKMFNFKDNFINQRGPCVELGRSFLVPEYQGSFHGLFLLWRGLSTFVCKYPRYRTFYGTVSISKLYDPRSVSLIEEVLIDKNADIDVVPHNKFEFDLHPELKKYCRQEDRTQQLSAFLKSIETDGKDIPVLAKQYQKMGARFHALGIDKSFNHTPGLMLSVDFPNAPDKLLKLYAGEGWREYKAYKAE</sequence>
<dbReference type="CDD" id="cd07986">
    <property type="entry name" value="LPLAT_ACT14924-like"/>
    <property type="match status" value="1"/>
</dbReference>
<dbReference type="Proteomes" id="UP001156601">
    <property type="component" value="Unassembled WGS sequence"/>
</dbReference>
<evidence type="ECO:0000313" key="12">
    <source>
        <dbReference type="EMBL" id="GLR71869.1"/>
    </source>
</evidence>
<comment type="catalytic activity">
    <reaction evidence="10">
        <text>a (3R)-hydroxyacyl-[ACP] + L-ornithine = a lyso-ornithine lipid + holo-[ACP] + H(+)</text>
        <dbReference type="Rhea" id="RHEA:20633"/>
        <dbReference type="Rhea" id="RHEA-COMP:9685"/>
        <dbReference type="Rhea" id="RHEA-COMP:9945"/>
        <dbReference type="ChEBI" id="CHEBI:15378"/>
        <dbReference type="ChEBI" id="CHEBI:46911"/>
        <dbReference type="ChEBI" id="CHEBI:64479"/>
        <dbReference type="ChEBI" id="CHEBI:78827"/>
        <dbReference type="ChEBI" id="CHEBI:138482"/>
        <dbReference type="EC" id="2.3.2.30"/>
    </reaction>
    <physiologicalReaction direction="left-to-right" evidence="10">
        <dbReference type="Rhea" id="RHEA:20634"/>
    </physiologicalReaction>
</comment>
<dbReference type="EMBL" id="BSOT01000006">
    <property type="protein sequence ID" value="GLR71869.1"/>
    <property type="molecule type" value="Genomic_DNA"/>
</dbReference>
<feature type="domain" description="Putative acyltransferase ACT14924-like acyltransferase" evidence="11">
    <location>
        <begin position="71"/>
        <end position="245"/>
    </location>
</feature>
<evidence type="ECO:0000256" key="2">
    <source>
        <dbReference type="ARBA" id="ARBA00022516"/>
    </source>
</evidence>
<evidence type="ECO:0000256" key="4">
    <source>
        <dbReference type="ARBA" id="ARBA00023098"/>
    </source>
</evidence>
<keyword evidence="5" id="KW-0012">Acyltransferase</keyword>